<dbReference type="EMBL" id="CM047587">
    <property type="protein sequence ID" value="KAI9908746.1"/>
    <property type="molecule type" value="Genomic_DNA"/>
</dbReference>
<sequence>MMGIPRRAFDRLLAAFVPYYAIGSGEGRTGRPTRLAGHRSALAVTLQFYASTSDTKHLCSTFGCPPATLLRMLRRAEEALEVAVSNLTDDEIRWPTAREQLRWASWIAEREPIVQRKFGFIDGKNFRVQEPSCAHTQNALYNGWLHSVLVTGTIAFGGDGREFREKLLDPTATLQHLGILADAAFPVIGRMFGRIVTPLKDGDLLRAVAQGANKAEVERVN</sequence>
<proteinExistence type="predicted"/>
<dbReference type="Proteomes" id="UP001163321">
    <property type="component" value="Chromosome 8"/>
</dbReference>
<reference evidence="1 2" key="1">
    <citation type="journal article" date="2022" name="bioRxiv">
        <title>The genome of the oomycete Peronosclerospora sorghi, a cosmopolitan pathogen of maize and sorghum, is inflated with dispersed pseudogenes.</title>
        <authorList>
            <person name="Fletcher K."/>
            <person name="Martin F."/>
            <person name="Isakeit T."/>
            <person name="Cavanaugh K."/>
            <person name="Magill C."/>
            <person name="Michelmore R."/>
        </authorList>
    </citation>
    <scope>NUCLEOTIDE SEQUENCE [LARGE SCALE GENOMIC DNA]</scope>
    <source>
        <strain evidence="1">P6</strain>
    </source>
</reference>
<protein>
    <submittedName>
        <fullName evidence="1">Uncharacterized protein</fullName>
    </submittedName>
</protein>
<gene>
    <name evidence="1" type="ORF">PsorP6_003483</name>
</gene>
<evidence type="ECO:0000313" key="1">
    <source>
        <dbReference type="EMBL" id="KAI9908746.1"/>
    </source>
</evidence>
<name>A0ACC0VSL3_9STRA</name>
<accession>A0ACC0VSL3</accession>
<organism evidence="1 2">
    <name type="scientific">Peronosclerospora sorghi</name>
    <dbReference type="NCBI Taxonomy" id="230839"/>
    <lineage>
        <taxon>Eukaryota</taxon>
        <taxon>Sar</taxon>
        <taxon>Stramenopiles</taxon>
        <taxon>Oomycota</taxon>
        <taxon>Peronosporomycetes</taxon>
        <taxon>Peronosporales</taxon>
        <taxon>Peronosporaceae</taxon>
        <taxon>Peronosclerospora</taxon>
    </lineage>
</organism>
<evidence type="ECO:0000313" key="2">
    <source>
        <dbReference type="Proteomes" id="UP001163321"/>
    </source>
</evidence>
<keyword evidence="2" id="KW-1185">Reference proteome</keyword>
<comment type="caution">
    <text evidence="1">The sequence shown here is derived from an EMBL/GenBank/DDBJ whole genome shotgun (WGS) entry which is preliminary data.</text>
</comment>